<evidence type="ECO:0008006" key="3">
    <source>
        <dbReference type="Google" id="ProtNLM"/>
    </source>
</evidence>
<gene>
    <name evidence="1" type="ORF">GCM10023198_11750</name>
</gene>
<keyword evidence="2" id="KW-1185">Reference proteome</keyword>
<proteinExistence type="predicted"/>
<name>A0ABP8WRC3_9MICO</name>
<dbReference type="RefSeq" id="WP_253870376.1">
    <property type="nucleotide sequence ID" value="NZ_BAABHM010000006.1"/>
</dbReference>
<reference evidence="2" key="1">
    <citation type="journal article" date="2019" name="Int. J. Syst. Evol. Microbiol.">
        <title>The Global Catalogue of Microorganisms (GCM) 10K type strain sequencing project: providing services to taxonomists for standard genome sequencing and annotation.</title>
        <authorList>
            <consortium name="The Broad Institute Genomics Platform"/>
            <consortium name="The Broad Institute Genome Sequencing Center for Infectious Disease"/>
            <person name="Wu L."/>
            <person name="Ma J."/>
        </authorList>
    </citation>
    <scope>NUCLEOTIDE SEQUENCE [LARGE SCALE GENOMIC DNA]</scope>
    <source>
        <strain evidence="2">JCM 17975</strain>
    </source>
</reference>
<dbReference type="InterPro" id="IPR049796">
    <property type="entry name" value="CdiI_Ct-like"/>
</dbReference>
<dbReference type="EMBL" id="BAABHM010000006">
    <property type="protein sequence ID" value="GAA4693800.1"/>
    <property type="molecule type" value="Genomic_DNA"/>
</dbReference>
<organism evidence="1 2">
    <name type="scientific">Promicromonospora umidemergens</name>
    <dbReference type="NCBI Taxonomy" id="629679"/>
    <lineage>
        <taxon>Bacteria</taxon>
        <taxon>Bacillati</taxon>
        <taxon>Actinomycetota</taxon>
        <taxon>Actinomycetes</taxon>
        <taxon>Micrococcales</taxon>
        <taxon>Promicromonosporaceae</taxon>
        <taxon>Promicromonospora</taxon>
    </lineage>
</organism>
<protein>
    <recommendedName>
        <fullName evidence="3">HEAT repeat protein</fullName>
    </recommendedName>
</protein>
<comment type="caution">
    <text evidence="1">The sequence shown here is derived from an EMBL/GenBank/DDBJ whole genome shotgun (WGS) entry which is preliminary data.</text>
</comment>
<dbReference type="CDD" id="cd20694">
    <property type="entry name" value="CdiI_Ct-like"/>
    <property type="match status" value="1"/>
</dbReference>
<evidence type="ECO:0000313" key="1">
    <source>
        <dbReference type="EMBL" id="GAA4693800.1"/>
    </source>
</evidence>
<accession>A0ABP8WRC3</accession>
<evidence type="ECO:0000313" key="2">
    <source>
        <dbReference type="Proteomes" id="UP001500843"/>
    </source>
</evidence>
<sequence length="140" mass="15904">MSNSPGRGDRCRMIDRIDRGDTVVATNSLLELTYFETDVAWLEEFLSRQARENSDGNVRQLAVTCIGHSARINRTVSSDSVYRSLRGFIMDPQLCERALNALSDIDVFTGRHWASAQWIMLQVAAMTVRLRAGDTRFWMS</sequence>
<dbReference type="Proteomes" id="UP001500843">
    <property type="component" value="Unassembled WGS sequence"/>
</dbReference>